<dbReference type="Proteomes" id="UP000472273">
    <property type="component" value="Unplaced"/>
</dbReference>
<organism evidence="2 3">
    <name type="scientific">Pseudonaja textilis</name>
    <name type="common">Eastern brown snake</name>
    <dbReference type="NCBI Taxonomy" id="8673"/>
    <lineage>
        <taxon>Eukaryota</taxon>
        <taxon>Metazoa</taxon>
        <taxon>Chordata</taxon>
        <taxon>Craniata</taxon>
        <taxon>Vertebrata</taxon>
        <taxon>Euteleostomi</taxon>
        <taxon>Lepidosauria</taxon>
        <taxon>Squamata</taxon>
        <taxon>Bifurcata</taxon>
        <taxon>Unidentata</taxon>
        <taxon>Episquamata</taxon>
        <taxon>Toxicofera</taxon>
        <taxon>Serpentes</taxon>
        <taxon>Colubroidea</taxon>
        <taxon>Elapidae</taxon>
        <taxon>Hydrophiinae</taxon>
        <taxon>Pseudonaja</taxon>
    </lineage>
</organism>
<evidence type="ECO:0000313" key="3">
    <source>
        <dbReference type="Proteomes" id="UP000472273"/>
    </source>
</evidence>
<protein>
    <submittedName>
        <fullName evidence="2">Uncharacterized protein</fullName>
    </submittedName>
</protein>
<name>A0A670ZFG0_PSETE</name>
<reference evidence="2" key="2">
    <citation type="submission" date="2025-09" db="UniProtKB">
        <authorList>
            <consortium name="Ensembl"/>
        </authorList>
    </citation>
    <scope>IDENTIFICATION</scope>
</reference>
<feature type="region of interest" description="Disordered" evidence="1">
    <location>
        <begin position="1"/>
        <end position="23"/>
    </location>
</feature>
<dbReference type="AlphaFoldDB" id="A0A670ZFG0"/>
<evidence type="ECO:0000256" key="1">
    <source>
        <dbReference type="SAM" id="MobiDB-lite"/>
    </source>
</evidence>
<evidence type="ECO:0000313" key="2">
    <source>
        <dbReference type="Ensembl" id="ENSPTXP00000020606.1"/>
    </source>
</evidence>
<proteinExistence type="predicted"/>
<reference evidence="2" key="1">
    <citation type="submission" date="2025-08" db="UniProtKB">
        <authorList>
            <consortium name="Ensembl"/>
        </authorList>
    </citation>
    <scope>IDENTIFICATION</scope>
</reference>
<dbReference type="Ensembl" id="ENSPTXT00000021231.1">
    <property type="protein sequence ID" value="ENSPTXP00000020606.1"/>
    <property type="gene ID" value="ENSPTXG00000014228.1"/>
</dbReference>
<sequence length="85" mass="9482">MGNRQTIHSWGPSGTSGYWPQRRVWGGPPPINTSFDGNPDRLALFLSQTVNHLELYSNCYPSQWSIIVAITTSSVLHLEGPKDNQ</sequence>
<feature type="compositionally biased region" description="Polar residues" evidence="1">
    <location>
        <begin position="1"/>
        <end position="18"/>
    </location>
</feature>
<accession>A0A670ZFG0</accession>
<keyword evidence="3" id="KW-1185">Reference proteome</keyword>